<evidence type="ECO:0000256" key="1">
    <source>
        <dbReference type="SAM" id="Coils"/>
    </source>
</evidence>
<proteinExistence type="predicted"/>
<name>A0AAV7EZ79_ARIFI</name>
<feature type="compositionally biased region" description="Polar residues" evidence="2">
    <location>
        <begin position="2069"/>
        <end position="2093"/>
    </location>
</feature>
<dbReference type="Gene3D" id="2.60.120.260">
    <property type="entry name" value="Galactose-binding domain-like"/>
    <property type="match status" value="1"/>
</dbReference>
<feature type="compositionally biased region" description="Polar residues" evidence="2">
    <location>
        <begin position="1442"/>
        <end position="1451"/>
    </location>
</feature>
<protein>
    <submittedName>
        <fullName evidence="3">Uncharacterized protein</fullName>
    </submittedName>
</protein>
<dbReference type="InterPro" id="IPR016024">
    <property type="entry name" value="ARM-type_fold"/>
</dbReference>
<gene>
    <name evidence="3" type="ORF">H6P81_005800</name>
</gene>
<feature type="compositionally biased region" description="Basic and acidic residues" evidence="2">
    <location>
        <begin position="2041"/>
        <end position="2059"/>
    </location>
</feature>
<organism evidence="3 4">
    <name type="scientific">Aristolochia fimbriata</name>
    <name type="common">White veined hardy Dutchman's pipe vine</name>
    <dbReference type="NCBI Taxonomy" id="158543"/>
    <lineage>
        <taxon>Eukaryota</taxon>
        <taxon>Viridiplantae</taxon>
        <taxon>Streptophyta</taxon>
        <taxon>Embryophyta</taxon>
        <taxon>Tracheophyta</taxon>
        <taxon>Spermatophyta</taxon>
        <taxon>Magnoliopsida</taxon>
        <taxon>Magnoliidae</taxon>
        <taxon>Piperales</taxon>
        <taxon>Aristolochiaceae</taxon>
        <taxon>Aristolochia</taxon>
    </lineage>
</organism>
<feature type="compositionally biased region" description="Basic and acidic residues" evidence="2">
    <location>
        <begin position="2003"/>
        <end position="2020"/>
    </location>
</feature>
<sequence>MEMELEPRVKPLPYKIKAMSRESPSQKALHVLDSDLRTHWSTGTNTKEWILLELEEPCLLSHIRIYNKSVLEWEIAVGLRYKPETFVKVRPRCEAPRRDMIYPVNYTPCRYVRISCLRGNPIAIFFIQLIGVSVVGLEPEFQPIVSHLLPNIISNKQDVHDMHLQLLQDMTIRLLPFLSHLEADLANFSEAAESSLRYFAMLVGPFYPILSLLNEREHAKAFGGPDVDALRHNQPSTLTVSSNFEAQPRRLRSPSPFAPPGATSVAFRPDSVFMLLRKAYKDPRLGAVCRLAARALHKLSEPGTLIEALLPSGDTISSSVLSEVSKVEEAVSPRQIADYSCLFGEEFKLPDDHWDVSYLNVLDIGLVEEGILHVLFACASQPLLCSKLVDNNTIFWSALPLVQALLPALRPPMTSLSDHLDDSFTMWRHPSVQQALFQIVGMASSSVYLPLLHACAGYLSSFLPSHAKAACILIDLCTGPLAPWIPMVIAKVDLTIELLEDLLGTIQGVRHFASQARAALKYIILALSGHMDDILAKYKEVKHKLLFLIEMLEPFLDPAITSVRNTIAFGDVSATFMEKREQSCALALSIIRVAVCRPAVLPSLESEWRRGSVPPSVLLSILGPHISLPPEIDQCKCSTYKTGDHESSTNSSGSSVLLSSINKSDSHEESDGKCDALEMSMKMDVPEDSNILFAPPELKNMMLRSPINHFEGLSSDKITSQSSQNVVVSEKKHTVKKNMDDQNQNTIILDLGFASEYFHLQADYFHLVNHQDSDLRASEFRRLAIDLHSQSEVTVEAHDAAIDSLLLAAECYVNPFFMMTFRTINPELISRLNFGHSKIIPERYGNITDLKGIGGGNSDLEKAAQLELKRDRVVLEILLQAAEMDKEYHQSIKSDQRSYSYDNIEVSQGVKVLPPDEPYVDAVTLIRHNQALLCQFLMQRLQRDQHSMHEILMQCLLFLLHCATELFCPPEEIIDVMLGSAEHLNRLLTSLFYQMKEGSLLLDPEKVYGVQRIWVLLQRLVIASGGGDDGAYFAINTPYKSRYRSLVPPSSWIQMIPKFSVSAFPLVRFLGWMAVSEYAKQYVEERIFLASDLSQLTSLLAIFTDELALVDDIVNPKNEGFKSASGKESYQVTTITTFSDKIHDDEGSFHVIYPDLHKFCPNMKRQFGNFGEVILEAVTLQLKSLPVDAVPDALCWFSQLCSWPYLDRDKDQQATERVGPKGFAIKNAKAIILYVLEAIVAEYMEAMLPEIPRVVQILLALCKNSYFDVDFLNSLMSLLKPLISYALQKASTYEKLLSNDSSCLSFETLCFEELLNGIRNDSQEAPTEREYQRALVIFILGTVYPDLSFLKRIEVLHSVSFWADFASEPASSFYDYLLAFLKLVESCQEMLIHALGVFGINPIQSPQVAESNSSLHGGSFIPSQLLGNQQVSQRTEAPEELGNTNSGSCPSDGTGHYLSLKEIEEFCEVLETLISKLIPTVDGCWKLHPQLAKKVTLTMATSCLYSGCLASICRSVKSNEHDDCKHILLSNSGDQFSSHWRSALTGVSEAIVKYERNHCWQVASFMLDFILGLPQFFCLEHVVPSVCSSIKHFCSHAPKISWRLQTDKWITMLFARDIGNLQDGQTFLGDLFCTMLGHSEPEQRSIAILQLGRLVGQSINETARISYFTLDKSSVSHSVIAIPEAVLCFLVTTTWDMVAAIASLDTCMILRTHSMVLLLDYIPFAQRSQLQSFLGAADKILHALAKPAYPIRGGHMTQLSLALIGNACLYSPAEDIALLPETVWRNLESLGRTKAEGRCGEIEKACQALCRLRIEGDAAKEVLKEALSSSATTKHSDPEFGSTRETVLQVLSNLSSVKLFFDLFSKKMDQEDRELEEAEIELDLIQAEQALQDVSQNPRHEVHQSPSSLIFSTHQKDKRLEQIKDVIHSLEKAKLREEIAARRQKKLFERCARQKFLEEAALRETELLKELDRERTSLADQEIERQRLLELERAKTRELRYNLDMERERQTQRELQRELEQAESGVRPSRREFSSSTSGGRPRERYRERENGRSSHDGGPRSSSRGRENTSQQSASSGLPAATNMSSTPTVVLSSRAFPNQPPTILQSRDRVEDRSVVYEENLDGSRDSGDTGSVGDPDLASAFDGSAGGFGSSGRQGARGNKSRQIMERRERDGRREGKWERKHS</sequence>
<accession>A0AAV7EZ79</accession>
<dbReference type="SUPFAM" id="SSF48371">
    <property type="entry name" value="ARM repeat"/>
    <property type="match status" value="1"/>
</dbReference>
<dbReference type="Proteomes" id="UP000825729">
    <property type="component" value="Unassembled WGS sequence"/>
</dbReference>
<keyword evidence="1" id="KW-0175">Coiled coil</keyword>
<feature type="region of interest" description="Disordered" evidence="2">
    <location>
        <begin position="640"/>
        <end position="673"/>
    </location>
</feature>
<feature type="compositionally biased region" description="Basic and acidic residues" evidence="2">
    <location>
        <begin position="2166"/>
        <end position="2186"/>
    </location>
</feature>
<feature type="compositionally biased region" description="Basic and acidic residues" evidence="2">
    <location>
        <begin position="2108"/>
        <end position="2130"/>
    </location>
</feature>
<feature type="coiled-coil region" evidence="1">
    <location>
        <begin position="1861"/>
        <end position="1897"/>
    </location>
</feature>
<evidence type="ECO:0000313" key="3">
    <source>
        <dbReference type="EMBL" id="KAG9452896.1"/>
    </source>
</evidence>
<evidence type="ECO:0000256" key="2">
    <source>
        <dbReference type="SAM" id="MobiDB-lite"/>
    </source>
</evidence>
<dbReference type="PANTHER" id="PTHR35833">
    <property type="entry name" value="GALACTOSE-BINDING DOMAIN-LIKE, ARMADILLO-TYPE FOLD PROTEIN-RELATED"/>
    <property type="match status" value="1"/>
</dbReference>
<evidence type="ECO:0000313" key="4">
    <source>
        <dbReference type="Proteomes" id="UP000825729"/>
    </source>
</evidence>
<feature type="region of interest" description="Disordered" evidence="2">
    <location>
        <begin position="2003"/>
        <end position="2186"/>
    </location>
</feature>
<dbReference type="EMBL" id="JAINDJ010000003">
    <property type="protein sequence ID" value="KAG9452896.1"/>
    <property type="molecule type" value="Genomic_DNA"/>
</dbReference>
<feature type="region of interest" description="Disordered" evidence="2">
    <location>
        <begin position="1432"/>
        <end position="1451"/>
    </location>
</feature>
<keyword evidence="4" id="KW-1185">Reference proteome</keyword>
<dbReference type="SUPFAM" id="SSF49785">
    <property type="entry name" value="Galactose-binding domain-like"/>
    <property type="match status" value="1"/>
</dbReference>
<feature type="compositionally biased region" description="Basic and acidic residues" evidence="2">
    <location>
        <begin position="664"/>
        <end position="673"/>
    </location>
</feature>
<reference evidence="3 4" key="1">
    <citation type="submission" date="2021-07" db="EMBL/GenBank/DDBJ databases">
        <title>The Aristolochia fimbriata genome: insights into angiosperm evolution, floral development and chemical biosynthesis.</title>
        <authorList>
            <person name="Jiao Y."/>
        </authorList>
    </citation>
    <scope>NUCLEOTIDE SEQUENCE [LARGE SCALE GENOMIC DNA]</scope>
    <source>
        <strain evidence="3">IBCAS-2021</strain>
        <tissue evidence="3">Leaf</tissue>
    </source>
</reference>
<dbReference type="PANTHER" id="PTHR35833:SF1">
    <property type="entry name" value="GALACTOSE-BINDING DOMAIN-CONTAINING PROTEIN"/>
    <property type="match status" value="1"/>
</dbReference>
<dbReference type="InterPro" id="IPR008979">
    <property type="entry name" value="Galactose-bd-like_sf"/>
</dbReference>
<comment type="caution">
    <text evidence="3">The sequence shown here is derived from an EMBL/GenBank/DDBJ whole genome shotgun (WGS) entry which is preliminary data.</text>
</comment>
<feature type="compositionally biased region" description="Low complexity" evidence="2">
    <location>
        <begin position="648"/>
        <end position="663"/>
    </location>
</feature>